<accession>A0AAD7BGP5</accession>
<evidence type="ECO:0000313" key="3">
    <source>
        <dbReference type="Proteomes" id="UP001221142"/>
    </source>
</evidence>
<feature type="compositionally biased region" description="Basic and acidic residues" evidence="1">
    <location>
        <begin position="77"/>
        <end position="94"/>
    </location>
</feature>
<protein>
    <submittedName>
        <fullName evidence="2">Uncharacterized protein</fullName>
    </submittedName>
</protein>
<reference evidence="2" key="1">
    <citation type="submission" date="2023-03" db="EMBL/GenBank/DDBJ databases">
        <title>Massive genome expansion in bonnet fungi (Mycena s.s.) driven by repeated elements and novel gene families across ecological guilds.</title>
        <authorList>
            <consortium name="Lawrence Berkeley National Laboratory"/>
            <person name="Harder C.B."/>
            <person name="Miyauchi S."/>
            <person name="Viragh M."/>
            <person name="Kuo A."/>
            <person name="Thoen E."/>
            <person name="Andreopoulos B."/>
            <person name="Lu D."/>
            <person name="Skrede I."/>
            <person name="Drula E."/>
            <person name="Henrissat B."/>
            <person name="Morin E."/>
            <person name="Kohler A."/>
            <person name="Barry K."/>
            <person name="LaButti K."/>
            <person name="Morin E."/>
            <person name="Salamov A."/>
            <person name="Lipzen A."/>
            <person name="Mereny Z."/>
            <person name="Hegedus B."/>
            <person name="Baldrian P."/>
            <person name="Stursova M."/>
            <person name="Weitz H."/>
            <person name="Taylor A."/>
            <person name="Grigoriev I.V."/>
            <person name="Nagy L.G."/>
            <person name="Martin F."/>
            <person name="Kauserud H."/>
        </authorList>
    </citation>
    <scope>NUCLEOTIDE SEQUENCE</scope>
    <source>
        <strain evidence="2">9284</strain>
    </source>
</reference>
<feature type="compositionally biased region" description="Basic and acidic residues" evidence="1">
    <location>
        <begin position="10"/>
        <end position="19"/>
    </location>
</feature>
<evidence type="ECO:0000256" key="1">
    <source>
        <dbReference type="SAM" id="MobiDB-lite"/>
    </source>
</evidence>
<comment type="caution">
    <text evidence="2">The sequence shown here is derived from an EMBL/GenBank/DDBJ whole genome shotgun (WGS) entry which is preliminary data.</text>
</comment>
<dbReference type="EMBL" id="JARKIF010000017">
    <property type="protein sequence ID" value="KAJ7620080.1"/>
    <property type="molecule type" value="Genomic_DNA"/>
</dbReference>
<dbReference type="Proteomes" id="UP001221142">
    <property type="component" value="Unassembled WGS sequence"/>
</dbReference>
<sequence>MALASWGTKSKFDYEESTHKVSSQWSENWELQREKKNELMGAVKVKFGTAQFGKNENLAITDQKICCYQQTYTRSTHDKSLERDVARPSKEDSSRAVTRTIGQQYLSSAGRVARTEPDAPC</sequence>
<name>A0AAD7BGP5_9AGAR</name>
<feature type="region of interest" description="Disordered" evidence="1">
    <location>
        <begin position="77"/>
        <end position="100"/>
    </location>
</feature>
<gene>
    <name evidence="2" type="ORF">FB45DRAFT_1006763</name>
</gene>
<evidence type="ECO:0000313" key="2">
    <source>
        <dbReference type="EMBL" id="KAJ7620080.1"/>
    </source>
</evidence>
<proteinExistence type="predicted"/>
<keyword evidence="3" id="KW-1185">Reference proteome</keyword>
<feature type="region of interest" description="Disordered" evidence="1">
    <location>
        <begin position="1"/>
        <end position="26"/>
    </location>
</feature>
<dbReference type="AlphaFoldDB" id="A0AAD7BGP5"/>
<organism evidence="2 3">
    <name type="scientific">Roridomyces roridus</name>
    <dbReference type="NCBI Taxonomy" id="1738132"/>
    <lineage>
        <taxon>Eukaryota</taxon>
        <taxon>Fungi</taxon>
        <taxon>Dikarya</taxon>
        <taxon>Basidiomycota</taxon>
        <taxon>Agaricomycotina</taxon>
        <taxon>Agaricomycetes</taxon>
        <taxon>Agaricomycetidae</taxon>
        <taxon>Agaricales</taxon>
        <taxon>Marasmiineae</taxon>
        <taxon>Mycenaceae</taxon>
        <taxon>Roridomyces</taxon>
    </lineage>
</organism>